<comment type="subcellular location">
    <subcellularLocation>
        <location evidence="1">Cell membrane</location>
        <topology evidence="1">Multi-pass membrane protein</topology>
    </subcellularLocation>
</comment>
<evidence type="ECO:0000256" key="5">
    <source>
        <dbReference type="ARBA" id="ARBA00022679"/>
    </source>
</evidence>
<feature type="transmembrane region" description="Helical" evidence="19">
    <location>
        <begin position="53"/>
        <end position="72"/>
    </location>
</feature>
<evidence type="ECO:0000256" key="14">
    <source>
        <dbReference type="ARBA" id="ARBA00023264"/>
    </source>
</evidence>
<evidence type="ECO:0000256" key="8">
    <source>
        <dbReference type="ARBA" id="ARBA00022777"/>
    </source>
</evidence>
<dbReference type="Pfam" id="PF01219">
    <property type="entry name" value="DAGK_prokar"/>
    <property type="match status" value="1"/>
</dbReference>
<evidence type="ECO:0000256" key="3">
    <source>
        <dbReference type="ARBA" id="ARBA00022475"/>
    </source>
</evidence>
<dbReference type="PROSITE" id="PS01069">
    <property type="entry name" value="DAGK_PROKAR"/>
    <property type="match status" value="1"/>
</dbReference>
<evidence type="ECO:0000256" key="12">
    <source>
        <dbReference type="ARBA" id="ARBA00023136"/>
    </source>
</evidence>
<name>A0A5D0CSZ1_9BACL</name>
<evidence type="ECO:0000256" key="19">
    <source>
        <dbReference type="SAM" id="Phobius"/>
    </source>
</evidence>
<feature type="binding site" evidence="17">
    <location>
        <begin position="91"/>
        <end position="92"/>
    </location>
    <ligand>
        <name>ATP</name>
        <dbReference type="ChEBI" id="CHEBI:30616"/>
    </ligand>
</feature>
<evidence type="ECO:0000313" key="20">
    <source>
        <dbReference type="EMBL" id="TYA12953.1"/>
    </source>
</evidence>
<dbReference type="Gene3D" id="1.10.287.3610">
    <property type="match status" value="1"/>
</dbReference>
<dbReference type="AlphaFoldDB" id="A0A5D0CSZ1"/>
<feature type="binding site" evidence="17">
    <location>
        <position position="25"/>
    </location>
    <ligand>
        <name>ATP</name>
        <dbReference type="ChEBI" id="CHEBI:30616"/>
    </ligand>
</feature>
<dbReference type="GO" id="GO:0016301">
    <property type="term" value="F:kinase activity"/>
    <property type="evidence" value="ECO:0007669"/>
    <property type="project" value="UniProtKB-KW"/>
</dbReference>
<dbReference type="RefSeq" id="WP_148451553.1">
    <property type="nucleotide sequence ID" value="NZ_VSDO01000002.1"/>
</dbReference>
<dbReference type="OrthoDB" id="9789934at2"/>
<dbReference type="EMBL" id="VSDO01000002">
    <property type="protein sequence ID" value="TYA12953.1"/>
    <property type="molecule type" value="Genomic_DNA"/>
</dbReference>
<keyword evidence="12 19" id="KW-0472">Membrane</keyword>
<evidence type="ECO:0000256" key="9">
    <source>
        <dbReference type="ARBA" id="ARBA00022840"/>
    </source>
</evidence>
<comment type="caution">
    <text evidence="20">The sequence shown here is derived from an EMBL/GenBank/DDBJ whole genome shotgun (WGS) entry which is preliminary data.</text>
</comment>
<protein>
    <submittedName>
        <fullName evidence="20">Diacylglycerol kinase</fullName>
    </submittedName>
</protein>
<keyword evidence="4" id="KW-0444">Lipid biosynthesis</keyword>
<evidence type="ECO:0000256" key="7">
    <source>
        <dbReference type="ARBA" id="ARBA00022741"/>
    </source>
</evidence>
<evidence type="ECO:0000256" key="16">
    <source>
        <dbReference type="PIRSR" id="PIRSR600829-2"/>
    </source>
</evidence>
<proteinExistence type="inferred from homology"/>
<organism evidence="20 21">
    <name type="scientific">Paenibacillus faecis</name>
    <dbReference type="NCBI Taxonomy" id="862114"/>
    <lineage>
        <taxon>Bacteria</taxon>
        <taxon>Bacillati</taxon>
        <taxon>Bacillota</taxon>
        <taxon>Bacilli</taxon>
        <taxon>Bacillales</taxon>
        <taxon>Paenibacillaceae</taxon>
        <taxon>Paenibacillus</taxon>
    </lineage>
</organism>
<reference evidence="20 21" key="1">
    <citation type="submission" date="2019-08" db="EMBL/GenBank/DDBJ databases">
        <title>Genome sequencing of Paenibacillus faecis DSM 23593(T).</title>
        <authorList>
            <person name="Kook J.-K."/>
            <person name="Park S.-N."/>
            <person name="Lim Y.K."/>
        </authorList>
    </citation>
    <scope>NUCLEOTIDE SEQUENCE [LARGE SCALE GENOMIC DNA]</scope>
    <source>
        <strain evidence="20 21">DSM 23593</strain>
    </source>
</reference>
<keyword evidence="5" id="KW-0808">Transferase</keyword>
<dbReference type="GO" id="GO:0008654">
    <property type="term" value="P:phospholipid biosynthetic process"/>
    <property type="evidence" value="ECO:0007669"/>
    <property type="project" value="UniProtKB-KW"/>
</dbReference>
<keyword evidence="7 17" id="KW-0547">Nucleotide-binding</keyword>
<dbReference type="GO" id="GO:0005524">
    <property type="term" value="F:ATP binding"/>
    <property type="evidence" value="ECO:0007669"/>
    <property type="project" value="UniProtKB-KW"/>
</dbReference>
<feature type="binding site" evidence="17">
    <location>
        <begin position="82"/>
        <end position="84"/>
    </location>
    <ligand>
        <name>ATP</name>
        <dbReference type="ChEBI" id="CHEBI:30616"/>
    </ligand>
</feature>
<keyword evidence="10 19" id="KW-1133">Transmembrane helix</keyword>
<evidence type="ECO:0000256" key="4">
    <source>
        <dbReference type="ARBA" id="ARBA00022516"/>
    </source>
</evidence>
<dbReference type="PANTHER" id="PTHR34299:SF1">
    <property type="entry name" value="DIACYLGLYCEROL KINASE"/>
    <property type="match status" value="1"/>
</dbReference>
<evidence type="ECO:0000256" key="13">
    <source>
        <dbReference type="ARBA" id="ARBA00023209"/>
    </source>
</evidence>
<keyword evidence="8 20" id="KW-0418">Kinase</keyword>
<feature type="binding site" evidence="17">
    <location>
        <position position="73"/>
    </location>
    <ligand>
        <name>ATP</name>
        <dbReference type="ChEBI" id="CHEBI:30616"/>
    </ligand>
</feature>
<evidence type="ECO:0000313" key="21">
    <source>
        <dbReference type="Proteomes" id="UP000325218"/>
    </source>
</evidence>
<comment type="cofactor">
    <cofactor evidence="18">
        <name>Mg(2+)</name>
        <dbReference type="ChEBI" id="CHEBI:18420"/>
    </cofactor>
    <text evidence="18">Mn(2+), Zn(2+), Cd(2+) and Co(2+) support activity to lesser extents.</text>
</comment>
<keyword evidence="11" id="KW-0443">Lipid metabolism</keyword>
<keyword evidence="13" id="KW-0594">Phospholipid biosynthesis</keyword>
<evidence type="ECO:0000256" key="1">
    <source>
        <dbReference type="ARBA" id="ARBA00004651"/>
    </source>
</evidence>
<evidence type="ECO:0000256" key="17">
    <source>
        <dbReference type="PIRSR" id="PIRSR600829-3"/>
    </source>
</evidence>
<dbReference type="InterPro" id="IPR036945">
    <property type="entry name" value="DAGK_sf"/>
</dbReference>
<keyword evidence="6 19" id="KW-0812">Transmembrane</keyword>
<keyword evidence="18" id="KW-0479">Metal-binding</keyword>
<keyword evidence="14" id="KW-1208">Phospholipid metabolism</keyword>
<dbReference type="InterPro" id="IPR000829">
    <property type="entry name" value="DAGK"/>
</dbReference>
<keyword evidence="3" id="KW-1003">Cell membrane</keyword>
<dbReference type="Proteomes" id="UP000325218">
    <property type="component" value="Unassembled WGS sequence"/>
</dbReference>
<evidence type="ECO:0000256" key="18">
    <source>
        <dbReference type="PIRSR" id="PIRSR600829-4"/>
    </source>
</evidence>
<evidence type="ECO:0000256" key="11">
    <source>
        <dbReference type="ARBA" id="ARBA00023098"/>
    </source>
</evidence>
<dbReference type="GO" id="GO:0046872">
    <property type="term" value="F:metal ion binding"/>
    <property type="evidence" value="ECO:0007669"/>
    <property type="project" value="UniProtKB-KW"/>
</dbReference>
<feature type="transmembrane region" description="Helical" evidence="19">
    <location>
        <begin position="28"/>
        <end position="47"/>
    </location>
</feature>
<dbReference type="PANTHER" id="PTHR34299">
    <property type="entry name" value="DIACYLGLYCEROL KINASE"/>
    <property type="match status" value="1"/>
</dbReference>
<evidence type="ECO:0000256" key="10">
    <source>
        <dbReference type="ARBA" id="ARBA00022989"/>
    </source>
</evidence>
<gene>
    <name evidence="20" type="ORF">FRY98_09665</name>
</gene>
<keyword evidence="18" id="KW-0460">Magnesium</keyword>
<keyword evidence="21" id="KW-1185">Reference proteome</keyword>
<accession>A0A5D0CSZ1</accession>
<feature type="transmembrane region" description="Helical" evidence="19">
    <location>
        <begin position="93"/>
        <end position="114"/>
    </location>
</feature>
<feature type="binding site" evidence="18">
    <location>
        <position position="73"/>
    </location>
    <ligand>
        <name>a divalent metal cation</name>
        <dbReference type="ChEBI" id="CHEBI:60240"/>
    </ligand>
</feature>
<feature type="binding site" evidence="16">
    <location>
        <begin position="10"/>
        <end position="15"/>
    </location>
    <ligand>
        <name>substrate</name>
    </ligand>
</feature>
<feature type="active site" description="Proton acceptor" evidence="15">
    <location>
        <position position="66"/>
    </location>
</feature>
<evidence type="ECO:0000256" key="6">
    <source>
        <dbReference type="ARBA" id="ARBA00022692"/>
    </source>
</evidence>
<dbReference type="GO" id="GO:0005886">
    <property type="term" value="C:plasma membrane"/>
    <property type="evidence" value="ECO:0007669"/>
    <property type="project" value="UniProtKB-SubCell"/>
</dbReference>
<comment type="similarity">
    <text evidence="2">Belongs to the bacterial diacylglycerol kinase family.</text>
</comment>
<feature type="binding site" evidence="16">
    <location>
        <position position="66"/>
    </location>
    <ligand>
        <name>substrate</name>
    </ligand>
</feature>
<evidence type="ECO:0000256" key="2">
    <source>
        <dbReference type="ARBA" id="ARBA00005967"/>
    </source>
</evidence>
<sequence>MKPRRTWRDAFRNAWDGVLASLKTERNLRFHTAAAIVVILAALYFHLPARDVAVLLLVIALVITAEMINTAIEAAVDLAAPEWHRLAKLAKDAAAGAVLVAAAFAVFIGILLFYEPVGRAFGWVS</sequence>
<feature type="binding site" evidence="18">
    <location>
        <position position="25"/>
    </location>
    <ligand>
        <name>a divalent metal cation</name>
        <dbReference type="ChEBI" id="CHEBI:60240"/>
    </ligand>
</feature>
<keyword evidence="9 17" id="KW-0067">ATP-binding</keyword>
<evidence type="ECO:0000256" key="15">
    <source>
        <dbReference type="PIRSR" id="PIRSR600829-1"/>
    </source>
</evidence>